<comment type="subcellular location">
    <subcellularLocation>
        <location evidence="1">Membrane</location>
        <topology evidence="1">Multi-pass membrane protein</topology>
    </subcellularLocation>
</comment>
<evidence type="ECO:0000256" key="6">
    <source>
        <dbReference type="SAM" id="Phobius"/>
    </source>
</evidence>
<dbReference type="STRING" id="314285.KT71_00505"/>
<dbReference type="GO" id="GO:0016020">
    <property type="term" value="C:membrane"/>
    <property type="evidence" value="ECO:0007669"/>
    <property type="project" value="UniProtKB-SubCell"/>
</dbReference>
<keyword evidence="8" id="KW-1185">Reference proteome</keyword>
<protein>
    <submittedName>
        <fullName evidence="7">Putative permease</fullName>
    </submittedName>
</protein>
<keyword evidence="5 6" id="KW-0472">Membrane</keyword>
<feature type="transmembrane region" description="Helical" evidence="6">
    <location>
        <begin position="251"/>
        <end position="277"/>
    </location>
</feature>
<feature type="transmembrane region" description="Helical" evidence="6">
    <location>
        <begin position="19"/>
        <end position="37"/>
    </location>
</feature>
<comment type="similarity">
    <text evidence="2">Belongs to the autoinducer-2 exporter (AI-2E) (TC 2.A.86) family.</text>
</comment>
<dbReference type="eggNOG" id="COG0628">
    <property type="taxonomic scope" value="Bacteria"/>
</dbReference>
<proteinExistence type="inferred from homology"/>
<evidence type="ECO:0000313" key="7">
    <source>
        <dbReference type="EMBL" id="EAQ98412.1"/>
    </source>
</evidence>
<comment type="caution">
    <text evidence="7">The sequence shown here is derived from an EMBL/GenBank/DDBJ whole genome shotgun (WGS) entry which is preliminary data.</text>
</comment>
<evidence type="ECO:0000256" key="2">
    <source>
        <dbReference type="ARBA" id="ARBA00009773"/>
    </source>
</evidence>
<evidence type="ECO:0000256" key="3">
    <source>
        <dbReference type="ARBA" id="ARBA00022692"/>
    </source>
</evidence>
<dbReference type="HOGENOM" id="CLU_041771_1_1_6"/>
<evidence type="ECO:0000256" key="1">
    <source>
        <dbReference type="ARBA" id="ARBA00004141"/>
    </source>
</evidence>
<dbReference type="EMBL" id="AAOA02000002">
    <property type="protein sequence ID" value="EAQ98412.1"/>
    <property type="molecule type" value="Genomic_DNA"/>
</dbReference>
<feature type="transmembrane region" description="Helical" evidence="6">
    <location>
        <begin position="320"/>
        <end position="343"/>
    </location>
</feature>
<dbReference type="Proteomes" id="UP000019205">
    <property type="component" value="Chromosome"/>
</dbReference>
<feature type="transmembrane region" description="Helical" evidence="6">
    <location>
        <begin position="284"/>
        <end position="300"/>
    </location>
</feature>
<feature type="transmembrane region" description="Helical" evidence="6">
    <location>
        <begin position="43"/>
        <end position="61"/>
    </location>
</feature>
<evidence type="ECO:0000256" key="5">
    <source>
        <dbReference type="ARBA" id="ARBA00023136"/>
    </source>
</evidence>
<dbReference type="Pfam" id="PF01594">
    <property type="entry name" value="AI-2E_transport"/>
    <property type="match status" value="1"/>
</dbReference>
<dbReference type="RefSeq" id="WP_008292482.1">
    <property type="nucleotide sequence ID" value="NZ_CM002299.1"/>
</dbReference>
<reference evidence="7 8" key="2">
    <citation type="journal article" date="2009" name="PLoS ONE">
        <title>The photosynthetic apparatus and its regulation in the aerobic gammaproteobacterium Congregibacter litoralis gen. nov., sp. nov.</title>
        <authorList>
            <person name="Spring S."/>
            <person name="Lunsdorf H."/>
            <person name="Fuchs B.M."/>
            <person name="Tindall B.J."/>
        </authorList>
    </citation>
    <scope>NUCLEOTIDE SEQUENCE [LARGE SCALE GENOMIC DNA]</scope>
    <source>
        <strain evidence="7">KT71</strain>
    </source>
</reference>
<feature type="transmembrane region" description="Helical" evidence="6">
    <location>
        <begin position="73"/>
        <end position="96"/>
    </location>
</feature>
<dbReference type="AlphaFoldDB" id="A4A5W5"/>
<sequence>MSFDTDAARKFLSSDFMDFCIRLGLVFVGVVACVEVFAPFMPIMLWGMILAISLYPVFGALRGRTGWGAGSTASFIVILGILLLGVPTVLLGSSFATHIFDVIGDFDAQAVTVRLPDPSVKEWPIIGEHVYEAWSQAHEDLPAYLESLQPQLGNFSKAALRSAASTAGTLLFFFGALIIAGIMMAYGESGNAAMARIFSRMVGEQRGPGLHSITTLTVRSVATGVVGVAFIQALLLGVGFMMAGIPAAGLLALVVLVIGILQLPALLVSLPAIAYVWGMGDGSTVVNILLTVYFVVAGFADNVLKPMLLGRGVSVPMPVVLIGALGGMMGAGIVGLFVGAVVLSVGYELFMSWVDEAPVSAVAESDVVENDAAATVSDGPAQ</sequence>
<gene>
    <name evidence="7" type="ORF">KT71_00505</name>
</gene>
<name>A4A5W5_9GAMM</name>
<evidence type="ECO:0000313" key="8">
    <source>
        <dbReference type="Proteomes" id="UP000019205"/>
    </source>
</evidence>
<feature type="transmembrane region" description="Helical" evidence="6">
    <location>
        <begin position="221"/>
        <end position="245"/>
    </location>
</feature>
<keyword evidence="3 6" id="KW-0812">Transmembrane</keyword>
<dbReference type="OrthoDB" id="106838at2"/>
<feature type="transmembrane region" description="Helical" evidence="6">
    <location>
        <begin position="163"/>
        <end position="186"/>
    </location>
</feature>
<accession>A4A5W5</accession>
<evidence type="ECO:0000256" key="4">
    <source>
        <dbReference type="ARBA" id="ARBA00022989"/>
    </source>
</evidence>
<organism evidence="7 8">
    <name type="scientific">Congregibacter litoralis KT71</name>
    <dbReference type="NCBI Taxonomy" id="314285"/>
    <lineage>
        <taxon>Bacteria</taxon>
        <taxon>Pseudomonadati</taxon>
        <taxon>Pseudomonadota</taxon>
        <taxon>Gammaproteobacteria</taxon>
        <taxon>Cellvibrionales</taxon>
        <taxon>Halieaceae</taxon>
        <taxon>Congregibacter</taxon>
    </lineage>
</organism>
<keyword evidence="4 6" id="KW-1133">Transmembrane helix</keyword>
<reference evidence="7 8" key="1">
    <citation type="journal article" date="2007" name="Proc. Natl. Acad. Sci. U.S.A.">
        <title>Characterization of a marine gammaproteobacterium capable of aerobic anoxygenic photosynthesis.</title>
        <authorList>
            <person name="Fuchs B.M."/>
            <person name="Spring S."/>
            <person name="Teeling H."/>
            <person name="Quast C."/>
            <person name="Wulf J."/>
            <person name="Schattenhofer M."/>
            <person name="Yan S."/>
            <person name="Ferriera S."/>
            <person name="Johnson J."/>
            <person name="Glockner F.O."/>
            <person name="Amann R."/>
        </authorList>
    </citation>
    <scope>NUCLEOTIDE SEQUENCE [LARGE SCALE GENOMIC DNA]</scope>
    <source>
        <strain evidence="7">KT71</strain>
    </source>
</reference>
<dbReference type="InterPro" id="IPR002549">
    <property type="entry name" value="AI-2E-like"/>
</dbReference>